<feature type="chain" id="PRO_5046826170" evidence="2">
    <location>
        <begin position="26"/>
        <end position="292"/>
    </location>
</feature>
<feature type="compositionally biased region" description="Low complexity" evidence="1">
    <location>
        <begin position="109"/>
        <end position="128"/>
    </location>
</feature>
<feature type="signal peptide" evidence="2">
    <location>
        <begin position="1"/>
        <end position="25"/>
    </location>
</feature>
<evidence type="ECO:0000256" key="2">
    <source>
        <dbReference type="SAM" id="SignalP"/>
    </source>
</evidence>
<reference evidence="3 4" key="1">
    <citation type="submission" date="2023-07" db="EMBL/GenBank/DDBJ databases">
        <title>Genomic Encyclopedia of Type Strains, Phase IV (KMG-IV): sequencing the most valuable type-strain genomes for metagenomic binning, comparative biology and taxonomic classification.</title>
        <authorList>
            <person name="Goeker M."/>
        </authorList>
    </citation>
    <scope>NUCLEOTIDE SEQUENCE [LARGE SCALE GENOMIC DNA]</scope>
    <source>
        <strain evidence="3 4">DSM 4006</strain>
    </source>
</reference>
<evidence type="ECO:0000313" key="4">
    <source>
        <dbReference type="Proteomes" id="UP001232973"/>
    </source>
</evidence>
<feature type="region of interest" description="Disordered" evidence="1">
    <location>
        <begin position="58"/>
        <end position="152"/>
    </location>
</feature>
<dbReference type="Proteomes" id="UP001232973">
    <property type="component" value="Unassembled WGS sequence"/>
</dbReference>
<evidence type="ECO:0000256" key="1">
    <source>
        <dbReference type="SAM" id="MobiDB-lite"/>
    </source>
</evidence>
<sequence>MKHRLPSVKLIGLCAAAMTATLAWASSTTSSTVPTGATSLRHAPLHVIHRLAAAPALAATSGAAQPTQQQPSGNAAQPQQRPSGNAAQPQQRPAQRPAPDPQAPPNQAPAPGSQQPSAPSPGARQQPAQPRPDAAPAPAPTPGQRSNVFERWPRSSKLRIHVIDGRTLKPLEGAEVVVIESEQRLRTDRNGYTPWFDAPLIRDPRYRPMIQELHGQLGVIAYKNGYRDSVHLGIRLNPNTPTETTVWMYKLGPGDVRVEPVLYQEPYHHLWLIRLADRYRSSSQLGEGFQHP</sequence>
<feature type="compositionally biased region" description="Polar residues" evidence="1">
    <location>
        <begin position="65"/>
        <end position="85"/>
    </location>
</feature>
<feature type="compositionally biased region" description="Pro residues" evidence="1">
    <location>
        <begin position="129"/>
        <end position="141"/>
    </location>
</feature>
<name>A0ABT9XFC2_9BACL</name>
<comment type="caution">
    <text evidence="3">The sequence shown here is derived from an EMBL/GenBank/DDBJ whole genome shotgun (WGS) entry which is preliminary data.</text>
</comment>
<dbReference type="EMBL" id="JAUSTP010000003">
    <property type="protein sequence ID" value="MDQ0188991.1"/>
    <property type="molecule type" value="Genomic_DNA"/>
</dbReference>
<accession>A0ABT9XFC2</accession>
<keyword evidence="2" id="KW-0732">Signal</keyword>
<evidence type="ECO:0000313" key="3">
    <source>
        <dbReference type="EMBL" id="MDQ0188991.1"/>
    </source>
</evidence>
<proteinExistence type="predicted"/>
<gene>
    <name evidence="3" type="ORF">J2S03_000805</name>
</gene>
<feature type="compositionally biased region" description="Low complexity" evidence="1">
    <location>
        <begin position="86"/>
        <end position="95"/>
    </location>
</feature>
<dbReference type="RefSeq" id="WP_307015831.1">
    <property type="nucleotide sequence ID" value="NZ_JAUANV010000006.1"/>
</dbReference>
<keyword evidence="4" id="KW-1185">Reference proteome</keyword>
<organism evidence="3 4">
    <name type="scientific">Alicyclobacillus cycloheptanicus</name>
    <dbReference type="NCBI Taxonomy" id="1457"/>
    <lineage>
        <taxon>Bacteria</taxon>
        <taxon>Bacillati</taxon>
        <taxon>Bacillota</taxon>
        <taxon>Bacilli</taxon>
        <taxon>Bacillales</taxon>
        <taxon>Alicyclobacillaceae</taxon>
        <taxon>Alicyclobacillus</taxon>
    </lineage>
</organism>
<protein>
    <submittedName>
        <fullName evidence="3">Uncharacterized protein</fullName>
    </submittedName>
</protein>
<feature type="compositionally biased region" description="Pro residues" evidence="1">
    <location>
        <begin position="96"/>
        <end position="108"/>
    </location>
</feature>